<organism evidence="2 3">
    <name type="scientific">Faecalicatena contorta</name>
    <dbReference type="NCBI Taxonomy" id="39482"/>
    <lineage>
        <taxon>Bacteria</taxon>
        <taxon>Bacillati</taxon>
        <taxon>Bacillota</taxon>
        <taxon>Clostridia</taxon>
        <taxon>Lachnospirales</taxon>
        <taxon>Lachnospiraceae</taxon>
        <taxon>Faecalicatena</taxon>
    </lineage>
</organism>
<dbReference type="STRING" id="39482.ERS852491_01356"/>
<proteinExistence type="predicted"/>
<protein>
    <submittedName>
        <fullName evidence="2">DNA polymerase III subunit epsilon</fullName>
    </submittedName>
</protein>
<evidence type="ECO:0000313" key="3">
    <source>
        <dbReference type="Proteomes" id="UP000095544"/>
    </source>
</evidence>
<evidence type="ECO:0000259" key="1">
    <source>
        <dbReference type="PROSITE" id="PS50172"/>
    </source>
</evidence>
<dbReference type="Gene3D" id="3.40.50.10190">
    <property type="entry name" value="BRCT domain"/>
    <property type="match status" value="1"/>
</dbReference>
<sequence>MSNLQELEEYRKYTSPAELHKAINTLKGIVAGITTDYKISEDEVNELSHWCLCHAHLIDRHPFKELIPLIESAYKDSVLTADESSDIVWLCNNFVSDSDYYNLVTSSLQFLNGMIHGILADGVITDEEIRTLNTWISSNDYLTGCYPFDEIESLLLSILNDGIVTEDERNMLKAFLSNFIDLKSSYNLNSKEIETLREHYSISGICAICQEIEFDGNQFCFTGQSLRAKRKEIADLITSLGGKFNNSITNKTRYLIVGNDGNPCWAFSCYGRKIEDAVNRRKAGQTLTIVNEVDFWDAVDDLV</sequence>
<accession>A0A174CGP8</accession>
<dbReference type="EMBL" id="CYZU01000009">
    <property type="protein sequence ID" value="CUO12522.1"/>
    <property type="molecule type" value="Genomic_DNA"/>
</dbReference>
<dbReference type="RefSeq" id="WP_055152140.1">
    <property type="nucleotide sequence ID" value="NZ_CYZU01000009.1"/>
</dbReference>
<feature type="domain" description="BRCT" evidence="1">
    <location>
        <begin position="214"/>
        <end position="292"/>
    </location>
</feature>
<dbReference type="CDD" id="cd17748">
    <property type="entry name" value="BRCT_DNA_ligase_like"/>
    <property type="match status" value="1"/>
</dbReference>
<gene>
    <name evidence="2" type="ORF">ERS852491_01356</name>
</gene>
<dbReference type="SUPFAM" id="SSF52113">
    <property type="entry name" value="BRCT domain"/>
    <property type="match status" value="1"/>
</dbReference>
<dbReference type="InterPro" id="IPR001357">
    <property type="entry name" value="BRCT_dom"/>
</dbReference>
<dbReference type="AlphaFoldDB" id="A0A174CGP8"/>
<reference evidence="2 3" key="1">
    <citation type="submission" date="2015-09" db="EMBL/GenBank/DDBJ databases">
        <authorList>
            <consortium name="Pathogen Informatics"/>
        </authorList>
    </citation>
    <scope>NUCLEOTIDE SEQUENCE [LARGE SCALE GENOMIC DNA]</scope>
    <source>
        <strain evidence="2 3">2789STDY5834876</strain>
    </source>
</reference>
<dbReference type="Proteomes" id="UP000095544">
    <property type="component" value="Unassembled WGS sequence"/>
</dbReference>
<dbReference type="PROSITE" id="PS50172">
    <property type="entry name" value="BRCT"/>
    <property type="match status" value="1"/>
</dbReference>
<evidence type="ECO:0000313" key="2">
    <source>
        <dbReference type="EMBL" id="CUO12522.1"/>
    </source>
</evidence>
<dbReference type="Pfam" id="PF00533">
    <property type="entry name" value="BRCT"/>
    <property type="match status" value="1"/>
</dbReference>
<name>A0A174CGP8_9FIRM</name>
<dbReference type="OrthoDB" id="9776650at2"/>
<dbReference type="InterPro" id="IPR036420">
    <property type="entry name" value="BRCT_dom_sf"/>
</dbReference>